<dbReference type="PANTHER" id="PTHR11764:SF20">
    <property type="entry name" value="LANOSTEROL SYNTHASE"/>
    <property type="match status" value="1"/>
</dbReference>
<sequence>SCEQHKYVEHENSQVVQTSWALMALMAAKCPDHDAIKRGIHLFMSRQQPDGQWKQEAIEGIFNHSCSISYPNYKHIFTIWALGRYAKMYGDVAVL</sequence>
<dbReference type="InterPro" id="IPR032696">
    <property type="entry name" value="SQ_cyclase_C"/>
</dbReference>
<gene>
    <name evidence="4" type="primary">ERG7_1</name>
    <name evidence="4" type="ORF">BGZ80_001932</name>
</gene>
<dbReference type="GO" id="GO:0000250">
    <property type="term" value="F:lanosterol synthase activity"/>
    <property type="evidence" value="ECO:0007669"/>
    <property type="project" value="TreeGrafter"/>
</dbReference>
<name>A0A9P6T3U3_9FUNG</name>
<comment type="similarity">
    <text evidence="1">Belongs to the terpene cyclase/mutase family.</text>
</comment>
<organism evidence="4 5">
    <name type="scientific">Entomortierella chlamydospora</name>
    <dbReference type="NCBI Taxonomy" id="101097"/>
    <lineage>
        <taxon>Eukaryota</taxon>
        <taxon>Fungi</taxon>
        <taxon>Fungi incertae sedis</taxon>
        <taxon>Mucoromycota</taxon>
        <taxon>Mortierellomycotina</taxon>
        <taxon>Mortierellomycetes</taxon>
        <taxon>Mortierellales</taxon>
        <taxon>Mortierellaceae</taxon>
        <taxon>Entomortierella</taxon>
    </lineage>
</organism>
<keyword evidence="2" id="KW-0677">Repeat</keyword>
<dbReference type="Proteomes" id="UP000703661">
    <property type="component" value="Unassembled WGS sequence"/>
</dbReference>
<dbReference type="GO" id="GO:0005811">
    <property type="term" value="C:lipid droplet"/>
    <property type="evidence" value="ECO:0007669"/>
    <property type="project" value="InterPro"/>
</dbReference>
<feature type="domain" description="Squalene cyclase C-terminal" evidence="3">
    <location>
        <begin position="2"/>
        <end position="86"/>
    </location>
</feature>
<evidence type="ECO:0000256" key="2">
    <source>
        <dbReference type="ARBA" id="ARBA00022737"/>
    </source>
</evidence>
<proteinExistence type="inferred from homology"/>
<evidence type="ECO:0000256" key="1">
    <source>
        <dbReference type="ARBA" id="ARBA00009755"/>
    </source>
</evidence>
<dbReference type="InterPro" id="IPR008930">
    <property type="entry name" value="Terpenoid_cyclase/PrenylTrfase"/>
</dbReference>
<accession>A0A9P6T3U3</accession>
<reference evidence="4" key="1">
    <citation type="journal article" date="2020" name="Fungal Divers.">
        <title>Resolving the Mortierellaceae phylogeny through synthesis of multi-gene phylogenetics and phylogenomics.</title>
        <authorList>
            <person name="Vandepol N."/>
            <person name="Liber J."/>
            <person name="Desiro A."/>
            <person name="Na H."/>
            <person name="Kennedy M."/>
            <person name="Barry K."/>
            <person name="Grigoriev I.V."/>
            <person name="Miller A.N."/>
            <person name="O'Donnell K."/>
            <person name="Stajich J.E."/>
            <person name="Bonito G."/>
        </authorList>
    </citation>
    <scope>NUCLEOTIDE SEQUENCE</scope>
    <source>
        <strain evidence="4">NRRL 2769</strain>
    </source>
</reference>
<dbReference type="EMBL" id="JAAAID010000146">
    <property type="protein sequence ID" value="KAG0021673.1"/>
    <property type="molecule type" value="Genomic_DNA"/>
</dbReference>
<feature type="non-terminal residue" evidence="4">
    <location>
        <position position="1"/>
    </location>
</feature>
<dbReference type="InterPro" id="IPR018333">
    <property type="entry name" value="Squalene_cyclase"/>
</dbReference>
<comment type="caution">
    <text evidence="4">The sequence shown here is derived from an EMBL/GenBank/DDBJ whole genome shotgun (WGS) entry which is preliminary data.</text>
</comment>
<protein>
    <submittedName>
        <fullName evidence="4">Lanosterol synthase (Oxidosqualene--lanosterol cyclase)</fullName>
    </submittedName>
</protein>
<dbReference type="GO" id="GO:0016104">
    <property type="term" value="P:triterpenoid biosynthetic process"/>
    <property type="evidence" value="ECO:0007669"/>
    <property type="project" value="InterPro"/>
</dbReference>
<evidence type="ECO:0000313" key="4">
    <source>
        <dbReference type="EMBL" id="KAG0021673.1"/>
    </source>
</evidence>
<evidence type="ECO:0000259" key="3">
    <source>
        <dbReference type="Pfam" id="PF13243"/>
    </source>
</evidence>
<dbReference type="AlphaFoldDB" id="A0A9P6T3U3"/>
<dbReference type="PANTHER" id="PTHR11764">
    <property type="entry name" value="TERPENE CYCLASE/MUTASE FAMILY MEMBER"/>
    <property type="match status" value="1"/>
</dbReference>
<evidence type="ECO:0000313" key="5">
    <source>
        <dbReference type="Proteomes" id="UP000703661"/>
    </source>
</evidence>
<dbReference type="SUPFAM" id="SSF48239">
    <property type="entry name" value="Terpenoid cyclases/Protein prenyltransferases"/>
    <property type="match status" value="1"/>
</dbReference>
<dbReference type="GO" id="GO:0006695">
    <property type="term" value="P:cholesterol biosynthetic process"/>
    <property type="evidence" value="ECO:0007669"/>
    <property type="project" value="TreeGrafter"/>
</dbReference>
<dbReference type="Gene3D" id="1.50.10.20">
    <property type="match status" value="1"/>
</dbReference>
<dbReference type="Pfam" id="PF13243">
    <property type="entry name" value="SQHop_cyclase_C"/>
    <property type="match status" value="1"/>
</dbReference>
<keyword evidence="5" id="KW-1185">Reference proteome</keyword>